<evidence type="ECO:0000313" key="3">
    <source>
        <dbReference type="Proteomes" id="UP000723463"/>
    </source>
</evidence>
<dbReference type="AlphaFoldDB" id="A0A9P6F1H7"/>
<dbReference type="Proteomes" id="UP000723463">
    <property type="component" value="Unassembled WGS sequence"/>
</dbReference>
<gene>
    <name evidence="2" type="ORF">EC957_005063</name>
</gene>
<accession>A0A9P6F1H7</accession>
<proteinExistence type="predicted"/>
<evidence type="ECO:0000313" key="2">
    <source>
        <dbReference type="EMBL" id="KAF9539769.1"/>
    </source>
</evidence>
<protein>
    <submittedName>
        <fullName evidence="2">Uncharacterized protein</fullName>
    </submittedName>
</protein>
<feature type="region of interest" description="Disordered" evidence="1">
    <location>
        <begin position="62"/>
        <end position="104"/>
    </location>
</feature>
<comment type="caution">
    <text evidence="2">The sequence shown here is derived from an EMBL/GenBank/DDBJ whole genome shotgun (WGS) entry which is preliminary data.</text>
</comment>
<organism evidence="2 3">
    <name type="scientific">Mortierella hygrophila</name>
    <dbReference type="NCBI Taxonomy" id="979708"/>
    <lineage>
        <taxon>Eukaryota</taxon>
        <taxon>Fungi</taxon>
        <taxon>Fungi incertae sedis</taxon>
        <taxon>Mucoromycota</taxon>
        <taxon>Mortierellomycotina</taxon>
        <taxon>Mortierellomycetes</taxon>
        <taxon>Mortierellales</taxon>
        <taxon>Mortierellaceae</taxon>
        <taxon>Mortierella</taxon>
    </lineage>
</organism>
<dbReference type="EMBL" id="JAAAXW010000230">
    <property type="protein sequence ID" value="KAF9539769.1"/>
    <property type="molecule type" value="Genomic_DNA"/>
</dbReference>
<name>A0A9P6F1H7_9FUNG</name>
<keyword evidence="3" id="KW-1185">Reference proteome</keyword>
<evidence type="ECO:0000256" key="1">
    <source>
        <dbReference type="SAM" id="MobiDB-lite"/>
    </source>
</evidence>
<sequence>MRLLSRSLREPELVQHNAFAVHVLEQKRCSQGKELNLIKSSLQKAGTTFSEIKLDSISDVPTTFTATDGPDDSLNRPNSLMDDDSDDKPEVSTSKNDNYSNNNN</sequence>
<reference evidence="2" key="1">
    <citation type="journal article" date="2020" name="Fungal Divers.">
        <title>Resolving the Mortierellaceae phylogeny through synthesis of multi-gene phylogenetics and phylogenomics.</title>
        <authorList>
            <person name="Vandepol N."/>
            <person name="Liber J."/>
            <person name="Desiro A."/>
            <person name="Na H."/>
            <person name="Kennedy M."/>
            <person name="Barry K."/>
            <person name="Grigoriev I.V."/>
            <person name="Miller A.N."/>
            <person name="O'Donnell K."/>
            <person name="Stajich J.E."/>
            <person name="Bonito G."/>
        </authorList>
    </citation>
    <scope>NUCLEOTIDE SEQUENCE</scope>
    <source>
        <strain evidence="2">NRRL 2591</strain>
    </source>
</reference>